<dbReference type="AlphaFoldDB" id="A0A516GNV8"/>
<dbReference type="Pfam" id="PF16125">
    <property type="entry name" value="DUF4837"/>
    <property type="match status" value="1"/>
</dbReference>
<gene>
    <name evidence="1" type="ORF">FNB79_04210</name>
</gene>
<accession>A0A516GNV8</accession>
<protein>
    <submittedName>
        <fullName evidence="1">DUF4837 family protein</fullName>
    </submittedName>
</protein>
<sequence>MHKTLFFVSVFLVILSSCNGNKKQQLLSESSGNLNNLSVVLSNDMWQGKVGESIRSTLAAPVDGLPQEEPLFHLSQIPPQVFDGFVTKNRTILKIEVDPNKESTIKFAKNVYAIPQKVVIISGKTEDEVIQQLEDNALKIIEAFKTQETKEKQRRIKLSLLKIDTIEQALGIKMELPSAYRIAKKDNNFFWLRKDITTGTQNIMLYELPLNRLKHKDSLVNQIIKIRDSIGQVHIPGPTEGSYMITEKAYAPYVFEKTINDKPAIETKGIWDVKNAFMSGPFINYMIEDKANNRLLVVEGFTFAPSVEKRDYVFELEAILQSIKIE</sequence>
<dbReference type="InterPro" id="IPR032286">
    <property type="entry name" value="DUF4837"/>
</dbReference>
<evidence type="ECO:0000313" key="2">
    <source>
        <dbReference type="Proteomes" id="UP000319209"/>
    </source>
</evidence>
<organism evidence="1 2">
    <name type="scientific">Formosa sediminum</name>
    <dbReference type="NCBI Taxonomy" id="2594004"/>
    <lineage>
        <taxon>Bacteria</taxon>
        <taxon>Pseudomonadati</taxon>
        <taxon>Bacteroidota</taxon>
        <taxon>Flavobacteriia</taxon>
        <taxon>Flavobacteriales</taxon>
        <taxon>Flavobacteriaceae</taxon>
        <taxon>Formosa</taxon>
    </lineage>
</organism>
<proteinExistence type="predicted"/>
<dbReference type="Proteomes" id="UP000319209">
    <property type="component" value="Chromosome"/>
</dbReference>
<evidence type="ECO:0000313" key="1">
    <source>
        <dbReference type="EMBL" id="QDO93211.1"/>
    </source>
</evidence>
<reference evidence="1 2" key="1">
    <citation type="submission" date="2019-07" db="EMBL/GenBank/DDBJ databases">
        <title>Genome sequencing for Formosa sp. PS13.</title>
        <authorList>
            <person name="Park S.-J."/>
        </authorList>
    </citation>
    <scope>NUCLEOTIDE SEQUENCE [LARGE SCALE GENOMIC DNA]</scope>
    <source>
        <strain evidence="1 2">PS13</strain>
    </source>
</reference>
<keyword evidence="2" id="KW-1185">Reference proteome</keyword>
<dbReference type="PROSITE" id="PS51257">
    <property type="entry name" value="PROKAR_LIPOPROTEIN"/>
    <property type="match status" value="1"/>
</dbReference>
<dbReference type="OrthoDB" id="1115230at2"/>
<dbReference type="KEGG" id="fop:FNB79_04210"/>
<name>A0A516GNV8_9FLAO</name>
<dbReference type="EMBL" id="CP041637">
    <property type="protein sequence ID" value="QDO93211.1"/>
    <property type="molecule type" value="Genomic_DNA"/>
</dbReference>
<dbReference type="RefSeq" id="WP_143380116.1">
    <property type="nucleotide sequence ID" value="NZ_CP041637.1"/>
</dbReference>